<dbReference type="RefSeq" id="WP_306826497.1">
    <property type="nucleotide sequence ID" value="NZ_JAUSRA010000001.1"/>
</dbReference>
<accession>A0ABT9MJN8</accession>
<organism evidence="3 4">
    <name type="scientific">Catenuloplanes nepalensis</name>
    <dbReference type="NCBI Taxonomy" id="587533"/>
    <lineage>
        <taxon>Bacteria</taxon>
        <taxon>Bacillati</taxon>
        <taxon>Actinomycetota</taxon>
        <taxon>Actinomycetes</taxon>
        <taxon>Micromonosporales</taxon>
        <taxon>Micromonosporaceae</taxon>
        <taxon>Catenuloplanes</taxon>
    </lineage>
</organism>
<protein>
    <submittedName>
        <fullName evidence="3">ADP-ribosylglycohydrolase</fullName>
    </submittedName>
</protein>
<dbReference type="PANTHER" id="PTHR16222">
    <property type="entry name" value="ADP-RIBOSYLGLYCOHYDROLASE"/>
    <property type="match status" value="1"/>
</dbReference>
<dbReference type="EMBL" id="JAUSRA010000001">
    <property type="protein sequence ID" value="MDP9791625.1"/>
    <property type="molecule type" value="Genomic_DNA"/>
</dbReference>
<dbReference type="Pfam" id="PF03747">
    <property type="entry name" value="ADP_ribosyl_GH"/>
    <property type="match status" value="1"/>
</dbReference>
<comment type="similarity">
    <text evidence="1">Belongs to the ADP-ribosylglycohydrolase family.</text>
</comment>
<dbReference type="SUPFAM" id="SSF101478">
    <property type="entry name" value="ADP-ribosylglycohydrolase"/>
    <property type="match status" value="1"/>
</dbReference>
<sequence length="321" mass="33847">MSAYRSRVRGCLLGGAVGDALGNPVEFHRDPAVTDLELSRDGLALITDDTQMTLFTVEGLLRSGGTDVPASVYQAHLRWYDTQRFPGPPEHADGLAAQPFLYAQRAPGNACLGGLALGRMGTFYHPANPDSKGCGSVMRSAPFGLFPAVSAADAFALAAECAVHTHGHPTGYLAAGTFAAIIRHLLDGDDVRTAAERAIGILTTHDLHEETLTALRRALDTPYAPGNTGIERIGLGWIAEEALAMAVYAALACEEPSRVRDALLVSVNHAGDSDSTGAICGNLLGARHGEEALPTDWVNRLEGLDTITAIAGDLVEAKAWR</sequence>
<dbReference type="Gene3D" id="1.10.4080.10">
    <property type="entry name" value="ADP-ribosylation/Crystallin J1"/>
    <property type="match status" value="1"/>
</dbReference>
<evidence type="ECO:0000256" key="2">
    <source>
        <dbReference type="ARBA" id="ARBA00022801"/>
    </source>
</evidence>
<keyword evidence="2" id="KW-0378">Hydrolase</keyword>
<dbReference type="PANTHER" id="PTHR16222:SF24">
    <property type="entry name" value="ADP-RIBOSYLHYDROLASE ARH3"/>
    <property type="match status" value="1"/>
</dbReference>
<evidence type="ECO:0000313" key="3">
    <source>
        <dbReference type="EMBL" id="MDP9791625.1"/>
    </source>
</evidence>
<dbReference type="InterPro" id="IPR036705">
    <property type="entry name" value="Ribosyl_crysJ1_sf"/>
</dbReference>
<dbReference type="Proteomes" id="UP001240984">
    <property type="component" value="Unassembled WGS sequence"/>
</dbReference>
<evidence type="ECO:0000256" key="1">
    <source>
        <dbReference type="ARBA" id="ARBA00010702"/>
    </source>
</evidence>
<reference evidence="3 4" key="1">
    <citation type="submission" date="2023-07" db="EMBL/GenBank/DDBJ databases">
        <title>Sequencing the genomes of 1000 actinobacteria strains.</title>
        <authorList>
            <person name="Klenk H.-P."/>
        </authorList>
    </citation>
    <scope>NUCLEOTIDE SEQUENCE [LARGE SCALE GENOMIC DNA]</scope>
    <source>
        <strain evidence="3 4">DSM 44710</strain>
    </source>
</reference>
<dbReference type="InterPro" id="IPR005502">
    <property type="entry name" value="Ribosyl_crysJ1"/>
</dbReference>
<name>A0ABT9MJN8_9ACTN</name>
<keyword evidence="4" id="KW-1185">Reference proteome</keyword>
<dbReference type="InterPro" id="IPR050792">
    <property type="entry name" value="ADP-ribosylglycohydrolase"/>
</dbReference>
<evidence type="ECO:0000313" key="4">
    <source>
        <dbReference type="Proteomes" id="UP001240984"/>
    </source>
</evidence>
<gene>
    <name evidence="3" type="ORF">J2S43_000137</name>
</gene>
<comment type="caution">
    <text evidence="3">The sequence shown here is derived from an EMBL/GenBank/DDBJ whole genome shotgun (WGS) entry which is preliminary data.</text>
</comment>
<proteinExistence type="inferred from homology"/>